<dbReference type="Gene3D" id="1.10.287.570">
    <property type="entry name" value="Helical hairpin bin"/>
    <property type="match status" value="1"/>
</dbReference>
<evidence type="ECO:0000256" key="8">
    <source>
        <dbReference type="ARBA" id="ARBA00023136"/>
    </source>
</evidence>
<dbReference type="Pfam" id="PF07565">
    <property type="entry name" value="Band_3_cyto"/>
    <property type="match status" value="1"/>
</dbReference>
<keyword evidence="8 9" id="KW-0472">Membrane</keyword>
<proteinExistence type="inferred from homology"/>
<dbReference type="EMBL" id="JBJKFK010004620">
    <property type="protein sequence ID" value="KAL3308847.1"/>
    <property type="molecule type" value="Genomic_DNA"/>
</dbReference>
<sequence length="824" mass="93135">RATSERVQNLLRNAKGEEKFPGLFCELDELQQKNDSSQCWRETARWIRFEELVEPNENRWSKPHVAVLKLFDLDQLRRCLENAIILLDMQQVSSIHDIAEKILIAAIKSDLIPRIKFDSIKALLVKPHRYMHYKEKKPSLALTKTRHHSNKDEIDKQKTKNSQATYPNSSAESNSDSMDEGTPLKNAQKHRYNMKFMKKVAPGSESASLLIGETDMLSKSLVAFVRLQDERILGDLTEVPLPTRFVFLVLVPKGNSTQIRQIARSMAAALADEVFKKIAYLAESREDLLAGLDEFAMNCFVIPPSMWNSKIRLDPPETIDKQTDRPKVKKIINFHKEAELEVKSAPHMGRRGSLFKKFFPSHYSDSDHTSSRRSSRTSQDLSLKKISHADETLKYTGRIFGGLVQDIKRRAPHYASDFKDALNTQCFGSLIFIYFACLTPIVTFGGLLAQETGGNLGTIESILSGAIVGVLYALFSGQPLTILGSTGPVLVFEKIVYTYCSGYGLHYLSMRFWIGMWTAAFLLLAVAFDLSFLVKYITRFTEEAFAALIVLLQFIDWEAISEGRYSWEGYKYIEHCESALGSWNLDSCKNFYVPDVLLFSFILFVGTFLVSLTLKRIKFTSFFPEKMRSIISDFGVVLAIVLFTTIDYFVGIHTPKLLVPAKFEPTLGFEKRGWLVYPFNGNPWWTALLAMLPALLSTILLFMDQQITAVIINRPENMLVKGAGYHLDLLVMAVTVAINSALGIPWFVAATVLSINHLISLRVDSETTAPGEKPTFLGFREQRVTALFIFAFIGLSSLYAQFLANIPMPVLYGVFLYMGLTTLQ</sequence>
<feature type="non-terminal residue" evidence="13">
    <location>
        <position position="824"/>
    </location>
</feature>
<feature type="transmembrane region" description="Helical" evidence="9">
    <location>
        <begin position="722"/>
        <end position="738"/>
    </location>
</feature>
<dbReference type="Proteomes" id="UP001626550">
    <property type="component" value="Unassembled WGS sequence"/>
</dbReference>
<keyword evidence="3 9" id="KW-0813">Transport</keyword>
<evidence type="ECO:0000256" key="3">
    <source>
        <dbReference type="ARBA" id="ARBA00022448"/>
    </source>
</evidence>
<feature type="transmembrane region" description="Helical" evidence="9">
    <location>
        <begin position="456"/>
        <end position="475"/>
    </location>
</feature>
<name>A0ABD2PQ72_9PLAT</name>
<organism evidence="13 14">
    <name type="scientific">Cichlidogyrus casuarinus</name>
    <dbReference type="NCBI Taxonomy" id="1844966"/>
    <lineage>
        <taxon>Eukaryota</taxon>
        <taxon>Metazoa</taxon>
        <taxon>Spiralia</taxon>
        <taxon>Lophotrochozoa</taxon>
        <taxon>Platyhelminthes</taxon>
        <taxon>Monogenea</taxon>
        <taxon>Monopisthocotylea</taxon>
        <taxon>Dactylogyridea</taxon>
        <taxon>Ancyrocephalidae</taxon>
        <taxon>Cichlidogyrus</taxon>
    </lineage>
</organism>
<feature type="transmembrane region" description="Helical" evidence="9">
    <location>
        <begin position="630"/>
        <end position="650"/>
    </location>
</feature>
<gene>
    <name evidence="13" type="primary">SLC4A7</name>
    <name evidence="13" type="ORF">Ciccas_012616</name>
</gene>
<comment type="caution">
    <text evidence="9">Lacks conserved residue(s) required for the propagation of feature annotation.</text>
</comment>
<feature type="domain" description="Bicarbonate transporter-like transmembrane" evidence="11">
    <location>
        <begin position="398"/>
        <end position="554"/>
    </location>
</feature>
<evidence type="ECO:0000256" key="9">
    <source>
        <dbReference type="RuleBase" id="RU362035"/>
    </source>
</evidence>
<dbReference type="InterPro" id="IPR016152">
    <property type="entry name" value="PTrfase/Anion_transptr"/>
</dbReference>
<dbReference type="PANTHER" id="PTHR11453:SF36">
    <property type="entry name" value="ANION EXCHANGE PROTEIN"/>
    <property type="match status" value="1"/>
</dbReference>
<feature type="transmembrane region" description="Helical" evidence="9">
    <location>
        <begin position="427"/>
        <end position="449"/>
    </location>
</feature>
<reference evidence="13 14" key="1">
    <citation type="submission" date="2024-11" db="EMBL/GenBank/DDBJ databases">
        <title>Adaptive evolution of stress response genes in parasites aligns with host niche diversity.</title>
        <authorList>
            <person name="Hahn C."/>
            <person name="Resl P."/>
        </authorList>
    </citation>
    <scope>NUCLEOTIDE SEQUENCE [LARGE SCALE GENOMIC DNA]</scope>
    <source>
        <strain evidence="13">EGGRZ-B1_66</strain>
        <tissue evidence="13">Body</tissue>
    </source>
</reference>
<feature type="compositionally biased region" description="Polar residues" evidence="10">
    <location>
        <begin position="160"/>
        <end position="176"/>
    </location>
</feature>
<keyword evidence="6 9" id="KW-1133">Transmembrane helix</keyword>
<dbReference type="InterPro" id="IPR013769">
    <property type="entry name" value="Band3_cytoplasmic_dom"/>
</dbReference>
<comment type="similarity">
    <text evidence="2 9">Belongs to the anion exchanger (TC 2.A.31) family.</text>
</comment>
<evidence type="ECO:0000256" key="2">
    <source>
        <dbReference type="ARBA" id="ARBA00010993"/>
    </source>
</evidence>
<dbReference type="GO" id="GO:0005886">
    <property type="term" value="C:plasma membrane"/>
    <property type="evidence" value="ECO:0007669"/>
    <property type="project" value="UniProtKB-SubCell"/>
</dbReference>
<dbReference type="PANTHER" id="PTHR11453">
    <property type="entry name" value="ANION EXCHANGE PROTEIN"/>
    <property type="match status" value="1"/>
</dbReference>
<evidence type="ECO:0000259" key="12">
    <source>
        <dbReference type="Pfam" id="PF07565"/>
    </source>
</evidence>
<evidence type="ECO:0000256" key="4">
    <source>
        <dbReference type="ARBA" id="ARBA00022475"/>
    </source>
</evidence>
<keyword evidence="14" id="KW-1185">Reference proteome</keyword>
<comment type="subcellular location">
    <subcellularLocation>
        <location evidence="1">Cell membrane</location>
        <topology evidence="1">Multi-pass membrane protein</topology>
    </subcellularLocation>
    <subcellularLocation>
        <location evidence="9">Membrane</location>
        <topology evidence="9">Multi-pass membrane protein</topology>
    </subcellularLocation>
</comment>
<feature type="transmembrane region" description="Helical" evidence="9">
    <location>
        <begin position="544"/>
        <end position="560"/>
    </location>
</feature>
<feature type="region of interest" description="Disordered" evidence="10">
    <location>
        <begin position="136"/>
        <end position="184"/>
    </location>
</feature>
<dbReference type="PRINTS" id="PR01231">
    <property type="entry name" value="HCO3TRNSPORT"/>
</dbReference>
<feature type="region of interest" description="Disordered" evidence="10">
    <location>
        <begin position="362"/>
        <end position="381"/>
    </location>
</feature>
<feature type="transmembrane region" description="Helical" evidence="9">
    <location>
        <begin position="806"/>
        <end position="823"/>
    </location>
</feature>
<accession>A0ABD2PQ72</accession>
<evidence type="ECO:0000259" key="11">
    <source>
        <dbReference type="Pfam" id="PF00955"/>
    </source>
</evidence>
<keyword evidence="5 9" id="KW-0812">Transmembrane</keyword>
<feature type="transmembrane region" description="Helical" evidence="9">
    <location>
        <begin position="684"/>
        <end position="702"/>
    </location>
</feature>
<protein>
    <recommendedName>
        <fullName evidence="9">Anion exchange protein</fullName>
    </recommendedName>
</protein>
<evidence type="ECO:0000313" key="14">
    <source>
        <dbReference type="Proteomes" id="UP001626550"/>
    </source>
</evidence>
<evidence type="ECO:0000256" key="6">
    <source>
        <dbReference type="ARBA" id="ARBA00022989"/>
    </source>
</evidence>
<dbReference type="Pfam" id="PF00955">
    <property type="entry name" value="HCO3_cotransp"/>
    <property type="match status" value="2"/>
</dbReference>
<evidence type="ECO:0000256" key="1">
    <source>
        <dbReference type="ARBA" id="ARBA00004651"/>
    </source>
</evidence>
<dbReference type="InterPro" id="IPR011531">
    <property type="entry name" value="HCO3_transpt-like_TM_dom"/>
</dbReference>
<evidence type="ECO:0000256" key="5">
    <source>
        <dbReference type="ARBA" id="ARBA00022692"/>
    </source>
</evidence>
<dbReference type="NCBIfam" id="TIGR00834">
    <property type="entry name" value="ae"/>
    <property type="match status" value="1"/>
</dbReference>
<feature type="domain" description="Bicarbonate transporter-like transmembrane" evidence="11">
    <location>
        <begin position="571"/>
        <end position="824"/>
    </location>
</feature>
<keyword evidence="4" id="KW-1003">Cell membrane</keyword>
<keyword evidence="7 9" id="KW-0406">Ion transport</keyword>
<feature type="transmembrane region" description="Helical" evidence="9">
    <location>
        <begin position="591"/>
        <end position="610"/>
    </location>
</feature>
<dbReference type="SUPFAM" id="SSF55804">
    <property type="entry name" value="Phoshotransferase/anion transport protein"/>
    <property type="match status" value="1"/>
</dbReference>
<feature type="transmembrane region" description="Helical" evidence="9">
    <location>
        <begin position="512"/>
        <end position="532"/>
    </location>
</feature>
<comment type="caution">
    <text evidence="13">The sequence shown here is derived from an EMBL/GenBank/DDBJ whole genome shotgun (WGS) entry which is preliminary data.</text>
</comment>
<evidence type="ECO:0000256" key="10">
    <source>
        <dbReference type="SAM" id="MobiDB-lite"/>
    </source>
</evidence>
<feature type="domain" description="Band 3 cytoplasmic" evidence="12">
    <location>
        <begin position="23"/>
        <end position="309"/>
    </location>
</feature>
<dbReference type="AlphaFoldDB" id="A0ABD2PQ72"/>
<dbReference type="GO" id="GO:0006811">
    <property type="term" value="P:monoatomic ion transport"/>
    <property type="evidence" value="ECO:0007669"/>
    <property type="project" value="UniProtKB-KW"/>
</dbReference>
<evidence type="ECO:0000256" key="7">
    <source>
        <dbReference type="ARBA" id="ARBA00023065"/>
    </source>
</evidence>
<feature type="non-terminal residue" evidence="13">
    <location>
        <position position="1"/>
    </location>
</feature>
<dbReference type="Gene3D" id="3.40.930.10">
    <property type="entry name" value="Mannitol-specific EII, Chain A"/>
    <property type="match status" value="1"/>
</dbReference>
<dbReference type="FunFam" id="1.10.287.570:FF:000001">
    <property type="entry name" value="Anion exchange protein"/>
    <property type="match status" value="1"/>
</dbReference>
<dbReference type="InterPro" id="IPR003020">
    <property type="entry name" value="HCO3_transpt_euk"/>
</dbReference>
<evidence type="ECO:0000313" key="13">
    <source>
        <dbReference type="EMBL" id="KAL3308847.1"/>
    </source>
</evidence>